<organism evidence="1">
    <name type="scientific">Leptotrichia alba</name>
    <dbReference type="NCBI Taxonomy" id="3239304"/>
    <lineage>
        <taxon>Bacteria</taxon>
        <taxon>Fusobacteriati</taxon>
        <taxon>Fusobacteriota</taxon>
        <taxon>Fusobacteriia</taxon>
        <taxon>Fusobacteriales</taxon>
        <taxon>Leptotrichiaceae</taxon>
        <taxon>Leptotrichia</taxon>
    </lineage>
</organism>
<evidence type="ECO:0000313" key="1">
    <source>
        <dbReference type="EMBL" id="XDU61823.1"/>
    </source>
</evidence>
<protein>
    <recommendedName>
        <fullName evidence="2">Lipoprotein</fullName>
    </recommendedName>
</protein>
<dbReference type="KEGG" id="lala:AB8B28_09205"/>
<dbReference type="EMBL" id="CP165647">
    <property type="protein sequence ID" value="XDU61823.1"/>
    <property type="molecule type" value="Genomic_DNA"/>
</dbReference>
<proteinExistence type="predicted"/>
<sequence length="184" mass="22284">MKKILMLIFLIIGITTFSDSCDWFKENTEYANKMAELIKKARLVNKIYCDTEEKKMVYETVDDNTNEKYIEVGLIYNKNKGFTYQNILNFFEEFEKDVDKLYPWKNLTKLEYENSPKYYNYRMYVYNPETKNEYMTFLITYDASKGTWNKYYSNEFWSGEDENEKKIITILQENGLKETDDIVY</sequence>
<dbReference type="AlphaFoldDB" id="A0AB39V2D5"/>
<name>A0AB39V2D5_9FUSO</name>
<dbReference type="RefSeq" id="WP_369715422.1">
    <property type="nucleotide sequence ID" value="NZ_CP165647.1"/>
</dbReference>
<accession>A0AB39V2D5</accession>
<gene>
    <name evidence="1" type="ORF">AB8B28_09205</name>
</gene>
<reference evidence="1" key="1">
    <citation type="submission" date="2024-07" db="EMBL/GenBank/DDBJ databases">
        <authorList>
            <person name="Li X.-J."/>
            <person name="Wang X."/>
        </authorList>
    </citation>
    <scope>NUCLEOTIDE SEQUENCE</scope>
    <source>
        <strain evidence="1">HSP-536</strain>
    </source>
</reference>
<evidence type="ECO:0008006" key="2">
    <source>
        <dbReference type="Google" id="ProtNLM"/>
    </source>
</evidence>